<dbReference type="AlphaFoldDB" id="A0A4Y2UGH3"/>
<proteinExistence type="predicted"/>
<dbReference type="Proteomes" id="UP000499080">
    <property type="component" value="Unassembled WGS sequence"/>
</dbReference>
<gene>
    <name evidence="2" type="ORF">AVEN_135806_1</name>
</gene>
<feature type="compositionally biased region" description="Polar residues" evidence="1">
    <location>
        <begin position="63"/>
        <end position="73"/>
    </location>
</feature>
<protein>
    <submittedName>
        <fullName evidence="2">Uncharacterized protein</fullName>
    </submittedName>
</protein>
<evidence type="ECO:0000313" key="3">
    <source>
        <dbReference type="Proteomes" id="UP000499080"/>
    </source>
</evidence>
<name>A0A4Y2UGH3_ARAVE</name>
<reference evidence="2 3" key="1">
    <citation type="journal article" date="2019" name="Sci. Rep.">
        <title>Orb-weaving spider Araneus ventricosus genome elucidates the spidroin gene catalogue.</title>
        <authorList>
            <person name="Kono N."/>
            <person name="Nakamura H."/>
            <person name="Ohtoshi R."/>
            <person name="Moran D.A.P."/>
            <person name="Shinohara A."/>
            <person name="Yoshida Y."/>
            <person name="Fujiwara M."/>
            <person name="Mori M."/>
            <person name="Tomita M."/>
            <person name="Arakawa K."/>
        </authorList>
    </citation>
    <scope>NUCLEOTIDE SEQUENCE [LARGE SCALE GENOMIC DNA]</scope>
</reference>
<organism evidence="2 3">
    <name type="scientific">Araneus ventricosus</name>
    <name type="common">Orbweaver spider</name>
    <name type="synonym">Epeira ventricosa</name>
    <dbReference type="NCBI Taxonomy" id="182803"/>
    <lineage>
        <taxon>Eukaryota</taxon>
        <taxon>Metazoa</taxon>
        <taxon>Ecdysozoa</taxon>
        <taxon>Arthropoda</taxon>
        <taxon>Chelicerata</taxon>
        <taxon>Arachnida</taxon>
        <taxon>Araneae</taxon>
        <taxon>Araneomorphae</taxon>
        <taxon>Entelegynae</taxon>
        <taxon>Araneoidea</taxon>
        <taxon>Araneidae</taxon>
        <taxon>Araneus</taxon>
    </lineage>
</organism>
<feature type="region of interest" description="Disordered" evidence="1">
    <location>
        <begin position="24"/>
        <end position="73"/>
    </location>
</feature>
<dbReference type="EMBL" id="BGPR01036653">
    <property type="protein sequence ID" value="GBO11968.1"/>
    <property type="molecule type" value="Genomic_DNA"/>
</dbReference>
<sequence length="73" mass="7826">MAVSGLASCEEARISYLRRSLMNVNREANRNRSPVTPALPAQSVNDNRHDSNKSETEGGLLIANTTQGLTAVA</sequence>
<evidence type="ECO:0000256" key="1">
    <source>
        <dbReference type="SAM" id="MobiDB-lite"/>
    </source>
</evidence>
<keyword evidence="3" id="KW-1185">Reference proteome</keyword>
<evidence type="ECO:0000313" key="2">
    <source>
        <dbReference type="EMBL" id="GBO11968.1"/>
    </source>
</evidence>
<comment type="caution">
    <text evidence="2">The sequence shown here is derived from an EMBL/GenBank/DDBJ whole genome shotgun (WGS) entry which is preliminary data.</text>
</comment>
<feature type="compositionally biased region" description="Basic and acidic residues" evidence="1">
    <location>
        <begin position="46"/>
        <end position="56"/>
    </location>
</feature>
<accession>A0A4Y2UGH3</accession>